<comment type="caution">
    <text evidence="2">The sequence shown here is derived from an EMBL/GenBank/DDBJ whole genome shotgun (WGS) entry which is preliminary data.</text>
</comment>
<keyword evidence="2" id="KW-0378">Hydrolase</keyword>
<protein>
    <submittedName>
        <fullName evidence="2">Carboxyl-terminal processing protease</fullName>
        <ecNumber evidence="2">3.4.21.102</ecNumber>
    </submittedName>
</protein>
<dbReference type="AlphaFoldDB" id="A0A846MZG2"/>
<accession>A0A846MZG2</accession>
<dbReference type="RefSeq" id="WP_167082513.1">
    <property type="nucleotide sequence ID" value="NZ_BAAADC010000001.1"/>
</dbReference>
<sequence length="408" mass="44341">MRRAAIFSFLAISLAFGPIRAEMTPADRLADYDYLIDQIASHYAYLPERHLDLEKLRTLYRGAAESAAGRNDFLHMIEKVVGELHDPHATLNRNTPSSPQLIPTGAELWAELQNGRAIITEVRPGSPAEKAGIRAGAVLENLNGISITEAVRAAAPKALIEPDPDADNATLRVLLAGTHEGERRLSLSQNGARKEVTLAPYAPLQSQAPVTARKLEHGIGYIRIENSLGDTETVAAFDAAVKKLGKIRALILDLRNTPSGGNTDVAEPILGRFIAKPAAYQRVFEPGPGKSFPKDSWLKMVSPRGPRITAKLVVLCDHWTGSMGEGMTIGLDALRHATSIGTPMAGLRGGTGPFTLPHSGITVHFPIERLYHVDGTPREFWQPRILIDLTTRGPGDVILNRALEEARR</sequence>
<dbReference type="Gene3D" id="2.30.42.10">
    <property type="match status" value="1"/>
</dbReference>
<evidence type="ECO:0000313" key="2">
    <source>
        <dbReference type="EMBL" id="NIK88327.1"/>
    </source>
</evidence>
<evidence type="ECO:0000259" key="1">
    <source>
        <dbReference type="PROSITE" id="PS50106"/>
    </source>
</evidence>
<dbReference type="PANTHER" id="PTHR32060">
    <property type="entry name" value="TAIL-SPECIFIC PROTEASE"/>
    <property type="match status" value="1"/>
</dbReference>
<organism evidence="2 3">
    <name type="scientific">Rhizomicrobium palustre</name>
    <dbReference type="NCBI Taxonomy" id="189966"/>
    <lineage>
        <taxon>Bacteria</taxon>
        <taxon>Pseudomonadati</taxon>
        <taxon>Pseudomonadota</taxon>
        <taxon>Alphaproteobacteria</taxon>
        <taxon>Micropepsales</taxon>
        <taxon>Micropepsaceae</taxon>
        <taxon>Rhizomicrobium</taxon>
    </lineage>
</organism>
<reference evidence="2 3" key="1">
    <citation type="submission" date="2020-03" db="EMBL/GenBank/DDBJ databases">
        <title>Genomic Encyclopedia of Type Strains, Phase IV (KMG-IV): sequencing the most valuable type-strain genomes for metagenomic binning, comparative biology and taxonomic classification.</title>
        <authorList>
            <person name="Goeker M."/>
        </authorList>
    </citation>
    <scope>NUCLEOTIDE SEQUENCE [LARGE SCALE GENOMIC DNA]</scope>
    <source>
        <strain evidence="2 3">DSM 19867</strain>
    </source>
</reference>
<gene>
    <name evidence="2" type="ORF">FHS83_001645</name>
</gene>
<name>A0A846MZG2_9PROT</name>
<dbReference type="SMART" id="SM00228">
    <property type="entry name" value="PDZ"/>
    <property type="match status" value="1"/>
</dbReference>
<dbReference type="GO" id="GO:0007165">
    <property type="term" value="P:signal transduction"/>
    <property type="evidence" value="ECO:0007669"/>
    <property type="project" value="TreeGrafter"/>
</dbReference>
<dbReference type="InterPro" id="IPR005151">
    <property type="entry name" value="Tail-specific_protease"/>
</dbReference>
<dbReference type="Pfam" id="PF17820">
    <property type="entry name" value="PDZ_6"/>
    <property type="match status" value="1"/>
</dbReference>
<dbReference type="GO" id="GO:0030288">
    <property type="term" value="C:outer membrane-bounded periplasmic space"/>
    <property type="evidence" value="ECO:0007669"/>
    <property type="project" value="TreeGrafter"/>
</dbReference>
<dbReference type="EC" id="3.4.21.102" evidence="2"/>
<keyword evidence="2" id="KW-0645">Protease</keyword>
<keyword evidence="3" id="KW-1185">Reference proteome</keyword>
<dbReference type="EMBL" id="JAASRM010000001">
    <property type="protein sequence ID" value="NIK88327.1"/>
    <property type="molecule type" value="Genomic_DNA"/>
</dbReference>
<dbReference type="InterPro" id="IPR041489">
    <property type="entry name" value="PDZ_6"/>
</dbReference>
<dbReference type="PROSITE" id="PS50106">
    <property type="entry name" value="PDZ"/>
    <property type="match status" value="1"/>
</dbReference>
<dbReference type="InterPro" id="IPR036034">
    <property type="entry name" value="PDZ_sf"/>
</dbReference>
<dbReference type="Gene3D" id="3.30.750.44">
    <property type="match status" value="1"/>
</dbReference>
<dbReference type="Proteomes" id="UP000570514">
    <property type="component" value="Unassembled WGS sequence"/>
</dbReference>
<dbReference type="GO" id="GO:0006508">
    <property type="term" value="P:proteolysis"/>
    <property type="evidence" value="ECO:0007669"/>
    <property type="project" value="UniProtKB-KW"/>
</dbReference>
<dbReference type="InterPro" id="IPR029045">
    <property type="entry name" value="ClpP/crotonase-like_dom_sf"/>
</dbReference>
<proteinExistence type="predicted"/>
<dbReference type="InterPro" id="IPR001478">
    <property type="entry name" value="PDZ"/>
</dbReference>
<dbReference type="Pfam" id="PF03572">
    <property type="entry name" value="Peptidase_S41"/>
    <property type="match status" value="1"/>
</dbReference>
<evidence type="ECO:0000313" key="3">
    <source>
        <dbReference type="Proteomes" id="UP000570514"/>
    </source>
</evidence>
<dbReference type="SUPFAM" id="SSF50156">
    <property type="entry name" value="PDZ domain-like"/>
    <property type="match status" value="1"/>
</dbReference>
<feature type="domain" description="PDZ" evidence="1">
    <location>
        <begin position="88"/>
        <end position="153"/>
    </location>
</feature>
<dbReference type="PANTHER" id="PTHR32060:SF30">
    <property type="entry name" value="CARBOXY-TERMINAL PROCESSING PROTEASE CTPA"/>
    <property type="match status" value="1"/>
</dbReference>
<dbReference type="GO" id="GO:0004252">
    <property type="term" value="F:serine-type endopeptidase activity"/>
    <property type="evidence" value="ECO:0007669"/>
    <property type="project" value="UniProtKB-EC"/>
</dbReference>
<dbReference type="SUPFAM" id="SSF52096">
    <property type="entry name" value="ClpP/crotonase"/>
    <property type="match status" value="1"/>
</dbReference>
<dbReference type="Gene3D" id="3.90.226.10">
    <property type="entry name" value="2-enoyl-CoA Hydratase, Chain A, domain 1"/>
    <property type="match status" value="1"/>
</dbReference>